<dbReference type="PANTHER" id="PTHR21716:SF62">
    <property type="entry name" value="TRANSPORT PROTEIN YDBI-RELATED"/>
    <property type="match status" value="1"/>
</dbReference>
<feature type="transmembrane region" description="Helical" evidence="6">
    <location>
        <begin position="300"/>
        <end position="329"/>
    </location>
</feature>
<evidence type="ECO:0000256" key="5">
    <source>
        <dbReference type="ARBA" id="ARBA00023136"/>
    </source>
</evidence>
<dbReference type="OrthoDB" id="5761230at2"/>
<feature type="transmembrane region" description="Helical" evidence="6">
    <location>
        <begin position="253"/>
        <end position="275"/>
    </location>
</feature>
<sequence length="353" mass="37777">MNTRQLATRTLVQAITATLVFLIAWLVVTNGKILLTVFGGILIAVLFRESANWIGHKAGVKSKFLLPVTIIAPFVLVGLFFVYTAPQISAQGKELMERLPQANSYINEHLAGLPWGAQLKKNLTHLSSSDSEVSTVVNAVSSVFSSTLNGFGSFIFALFLGLFLAVNPGWYIKGAVTLVPPTRRERIRDVLGACGRALSGWLVAKIASMVLVGILTTLGLWALGTDLALVLGVIAALLSFIPNIGPILGFIPAAMVSVITGLDTLLYVSILYLAVQMMESYVLTPMLQAELADLPPALTLFAQVALGAMVGMAGILLAAPLCVAAMVFINKLYVEDILEKPNERGQTHSEQTN</sequence>
<evidence type="ECO:0000256" key="3">
    <source>
        <dbReference type="ARBA" id="ARBA00022692"/>
    </source>
</evidence>
<feature type="transmembrane region" description="Helical" evidence="6">
    <location>
        <begin position="63"/>
        <end position="83"/>
    </location>
</feature>
<feature type="transmembrane region" description="Helical" evidence="6">
    <location>
        <begin position="151"/>
        <end position="172"/>
    </location>
</feature>
<dbReference type="GO" id="GO:0055085">
    <property type="term" value="P:transmembrane transport"/>
    <property type="evidence" value="ECO:0007669"/>
    <property type="project" value="TreeGrafter"/>
</dbReference>
<comment type="similarity">
    <text evidence="2">Belongs to the autoinducer-2 exporter (AI-2E) (TC 2.A.86) family.</text>
</comment>
<feature type="transmembrane region" description="Helical" evidence="6">
    <location>
        <begin position="193"/>
        <end position="214"/>
    </location>
</feature>
<keyword evidence="3 6" id="KW-0812">Transmembrane</keyword>
<feature type="transmembrane region" description="Helical" evidence="6">
    <location>
        <begin position="220"/>
        <end position="241"/>
    </location>
</feature>
<dbReference type="RefSeq" id="WP_160179296.1">
    <property type="nucleotide sequence ID" value="NZ_CP047656.1"/>
</dbReference>
<evidence type="ECO:0000256" key="4">
    <source>
        <dbReference type="ARBA" id="ARBA00022989"/>
    </source>
</evidence>
<dbReference type="KEGG" id="pmes:FX988_01810"/>
<dbReference type="EMBL" id="CP047656">
    <property type="protein sequence ID" value="QHJ11576.1"/>
    <property type="molecule type" value="Genomic_DNA"/>
</dbReference>
<evidence type="ECO:0000256" key="1">
    <source>
        <dbReference type="ARBA" id="ARBA00004141"/>
    </source>
</evidence>
<keyword evidence="8" id="KW-1185">Reference proteome</keyword>
<evidence type="ECO:0000256" key="2">
    <source>
        <dbReference type="ARBA" id="ARBA00009773"/>
    </source>
</evidence>
<dbReference type="InterPro" id="IPR002549">
    <property type="entry name" value="AI-2E-like"/>
</dbReference>
<feature type="transmembrane region" description="Helical" evidence="6">
    <location>
        <begin position="7"/>
        <end position="27"/>
    </location>
</feature>
<name>A0A857JJ07_9ALTE</name>
<evidence type="ECO:0000256" key="6">
    <source>
        <dbReference type="SAM" id="Phobius"/>
    </source>
</evidence>
<proteinExistence type="inferred from homology"/>
<evidence type="ECO:0000313" key="8">
    <source>
        <dbReference type="Proteomes" id="UP000464524"/>
    </source>
</evidence>
<reference evidence="7 8" key="1">
    <citation type="submission" date="2019-12" db="EMBL/GenBank/DDBJ databases">
        <title>Genome sequencing and assembly of endphytes of Porphyra tenera.</title>
        <authorList>
            <person name="Park J.M."/>
            <person name="Shin R."/>
            <person name="Jo S.H."/>
        </authorList>
    </citation>
    <scope>NUCLEOTIDE SEQUENCE [LARGE SCALE GENOMIC DNA]</scope>
    <source>
        <strain evidence="7 8">GPM4</strain>
    </source>
</reference>
<protein>
    <submittedName>
        <fullName evidence="7">Transport protein YhhT</fullName>
    </submittedName>
</protein>
<accession>A0A857JJ07</accession>
<organism evidence="7 8">
    <name type="scientific">Paraglaciecola mesophila</name>
    <dbReference type="NCBI Taxonomy" id="197222"/>
    <lineage>
        <taxon>Bacteria</taxon>
        <taxon>Pseudomonadati</taxon>
        <taxon>Pseudomonadota</taxon>
        <taxon>Gammaproteobacteria</taxon>
        <taxon>Alteromonadales</taxon>
        <taxon>Alteromonadaceae</taxon>
        <taxon>Paraglaciecola</taxon>
    </lineage>
</organism>
<dbReference type="PANTHER" id="PTHR21716">
    <property type="entry name" value="TRANSMEMBRANE PROTEIN"/>
    <property type="match status" value="1"/>
</dbReference>
<keyword evidence="5 6" id="KW-0472">Membrane</keyword>
<dbReference type="Proteomes" id="UP000464524">
    <property type="component" value="Chromosome"/>
</dbReference>
<dbReference type="Pfam" id="PF01594">
    <property type="entry name" value="AI-2E_transport"/>
    <property type="match status" value="1"/>
</dbReference>
<keyword evidence="4 6" id="KW-1133">Transmembrane helix</keyword>
<dbReference type="AlphaFoldDB" id="A0A857JJ07"/>
<evidence type="ECO:0000313" key="7">
    <source>
        <dbReference type="EMBL" id="QHJ11576.1"/>
    </source>
</evidence>
<gene>
    <name evidence="7" type="ORF">FX988_01810</name>
</gene>
<dbReference type="GO" id="GO:0016020">
    <property type="term" value="C:membrane"/>
    <property type="evidence" value="ECO:0007669"/>
    <property type="project" value="UniProtKB-SubCell"/>
</dbReference>
<feature type="transmembrane region" description="Helical" evidence="6">
    <location>
        <begin position="33"/>
        <end position="51"/>
    </location>
</feature>
<comment type="subcellular location">
    <subcellularLocation>
        <location evidence="1">Membrane</location>
        <topology evidence="1">Multi-pass membrane protein</topology>
    </subcellularLocation>
</comment>